<dbReference type="InterPro" id="IPR050903">
    <property type="entry name" value="Bact_Chemotaxis_MeTrfase"/>
</dbReference>
<sequence>MSTLALLRQATGLNLSRATVERAVRQRMETLGAIDREAYQAQLSQGEPSRDELAALIELVVVPESWLFRDAGAFAVATEFAKARLAGGARLVRLLSIPCAGGEEPYSLAMALADAGVAPTAFAIDAIDLSAACIARAEAGIFGRNAFRSKNLSFRDRHFTPVEDEQYAIDAGLRRRVRFRQGNLLTSEIAAPRTYDVIFCRNLLIYFDAETTAVAIGRLAALLADDGVMLAGYAEVPSFTRNGFTALPYRQAFALRKAAAPDTPGTPVWARLPLPRSDNTAAAPDQPAPARPRTRPPARPPVATTPVAPASAPPAPPAPAPAPSSIPTVTTLAPVADLAQARLLADQGRPAEAETACRTVLAQQPDNAEAWFLLGLLAEGTRPEDAQRHLRRCIYLQPDHYDALCHLALLAGQHGDTAGAATLKARAARVWRRRNNTSKHQ</sequence>
<dbReference type="SUPFAM" id="SSF48452">
    <property type="entry name" value="TPR-like"/>
    <property type="match status" value="1"/>
</dbReference>
<feature type="compositionally biased region" description="Pro residues" evidence="4">
    <location>
        <begin position="286"/>
        <end position="300"/>
    </location>
</feature>
<organism evidence="6 7">
    <name type="scientific">Pseudoduganella chitinolytica</name>
    <dbReference type="NCBI Taxonomy" id="34070"/>
    <lineage>
        <taxon>Bacteria</taxon>
        <taxon>Pseudomonadati</taxon>
        <taxon>Pseudomonadota</taxon>
        <taxon>Betaproteobacteria</taxon>
        <taxon>Burkholderiales</taxon>
        <taxon>Oxalobacteraceae</taxon>
        <taxon>Telluria group</taxon>
        <taxon>Pseudoduganella</taxon>
    </lineage>
</organism>
<feature type="region of interest" description="Disordered" evidence="4">
    <location>
        <begin position="260"/>
        <end position="328"/>
    </location>
</feature>
<keyword evidence="7" id="KW-1185">Reference proteome</keyword>
<dbReference type="PRINTS" id="PR00996">
    <property type="entry name" value="CHERMTFRASE"/>
</dbReference>
<evidence type="ECO:0000259" key="5">
    <source>
        <dbReference type="PROSITE" id="PS50123"/>
    </source>
</evidence>
<dbReference type="PANTHER" id="PTHR24422">
    <property type="entry name" value="CHEMOTAXIS PROTEIN METHYLTRANSFERASE"/>
    <property type="match status" value="1"/>
</dbReference>
<evidence type="ECO:0000313" key="7">
    <source>
        <dbReference type="Proteomes" id="UP001216510"/>
    </source>
</evidence>
<keyword evidence="3" id="KW-0949">S-adenosyl-L-methionine</keyword>
<keyword evidence="1" id="KW-0489">Methyltransferase</keyword>
<dbReference type="RefSeq" id="WP_277418225.1">
    <property type="nucleotide sequence ID" value="NZ_CP119083.1"/>
</dbReference>
<dbReference type="InterPro" id="IPR000780">
    <property type="entry name" value="CheR_MeTrfase"/>
</dbReference>
<dbReference type="EMBL" id="CP119083">
    <property type="protein sequence ID" value="WEF35574.1"/>
    <property type="molecule type" value="Genomic_DNA"/>
</dbReference>
<proteinExistence type="predicted"/>
<evidence type="ECO:0000256" key="1">
    <source>
        <dbReference type="ARBA" id="ARBA00022603"/>
    </source>
</evidence>
<reference evidence="6 7" key="1">
    <citation type="submission" date="2023-02" db="EMBL/GenBank/DDBJ databases">
        <title>Gemone sequence of Telluria chitinolytica ACM 3522T.</title>
        <authorList>
            <person name="Frediansyah A."/>
            <person name="Miess H."/>
            <person name="Gross H."/>
        </authorList>
    </citation>
    <scope>NUCLEOTIDE SEQUENCE [LARGE SCALE GENOMIC DNA]</scope>
    <source>
        <strain evidence="6 7">ACM 3522</strain>
    </source>
</reference>
<name>A0ABY8BMP4_9BURK</name>
<dbReference type="InterPro" id="IPR011990">
    <property type="entry name" value="TPR-like_helical_dom_sf"/>
</dbReference>
<dbReference type="InterPro" id="IPR022642">
    <property type="entry name" value="CheR_C"/>
</dbReference>
<evidence type="ECO:0000256" key="4">
    <source>
        <dbReference type="SAM" id="MobiDB-lite"/>
    </source>
</evidence>
<keyword evidence="2" id="KW-0808">Transferase</keyword>
<feature type="compositionally biased region" description="Pro residues" evidence="4">
    <location>
        <begin position="311"/>
        <end position="324"/>
    </location>
</feature>
<dbReference type="Pfam" id="PF13432">
    <property type="entry name" value="TPR_16"/>
    <property type="match status" value="1"/>
</dbReference>
<feature type="compositionally biased region" description="Low complexity" evidence="4">
    <location>
        <begin position="301"/>
        <end position="310"/>
    </location>
</feature>
<dbReference type="Pfam" id="PF01739">
    <property type="entry name" value="CheR"/>
    <property type="match status" value="1"/>
</dbReference>
<dbReference type="Proteomes" id="UP001216510">
    <property type="component" value="Chromosome"/>
</dbReference>
<dbReference type="SUPFAM" id="SSF53335">
    <property type="entry name" value="S-adenosyl-L-methionine-dependent methyltransferases"/>
    <property type="match status" value="1"/>
</dbReference>
<accession>A0ABY8BMP4</accession>
<dbReference type="CDD" id="cd02440">
    <property type="entry name" value="AdoMet_MTases"/>
    <property type="match status" value="1"/>
</dbReference>
<evidence type="ECO:0000256" key="3">
    <source>
        <dbReference type="ARBA" id="ARBA00022691"/>
    </source>
</evidence>
<evidence type="ECO:0000313" key="6">
    <source>
        <dbReference type="EMBL" id="WEF35574.1"/>
    </source>
</evidence>
<gene>
    <name evidence="6" type="ORF">PX653_12730</name>
</gene>
<protein>
    <submittedName>
        <fullName evidence="6">Tetratricopeptide repeat protein</fullName>
    </submittedName>
</protein>
<dbReference type="InterPro" id="IPR029063">
    <property type="entry name" value="SAM-dependent_MTases_sf"/>
</dbReference>
<dbReference type="SMART" id="SM00138">
    <property type="entry name" value="MeTrc"/>
    <property type="match status" value="1"/>
</dbReference>
<dbReference type="Gene3D" id="1.25.40.10">
    <property type="entry name" value="Tetratricopeptide repeat domain"/>
    <property type="match status" value="1"/>
</dbReference>
<feature type="domain" description="CheR-type methyltransferase" evidence="5">
    <location>
        <begin position="1"/>
        <end position="235"/>
    </location>
</feature>
<dbReference type="PANTHER" id="PTHR24422:SF19">
    <property type="entry name" value="CHEMOTAXIS PROTEIN METHYLTRANSFERASE"/>
    <property type="match status" value="1"/>
</dbReference>
<dbReference type="PROSITE" id="PS50123">
    <property type="entry name" value="CHER"/>
    <property type="match status" value="1"/>
</dbReference>
<dbReference type="Gene3D" id="3.40.50.150">
    <property type="entry name" value="Vaccinia Virus protein VP39"/>
    <property type="match status" value="1"/>
</dbReference>
<evidence type="ECO:0000256" key="2">
    <source>
        <dbReference type="ARBA" id="ARBA00022679"/>
    </source>
</evidence>